<feature type="domain" description="GGDEF" evidence="1">
    <location>
        <begin position="331"/>
        <end position="481"/>
    </location>
</feature>
<dbReference type="SUPFAM" id="SSF55073">
    <property type="entry name" value="Nucleotide cyclase"/>
    <property type="match status" value="1"/>
</dbReference>
<dbReference type="Gene3D" id="3.10.580.10">
    <property type="entry name" value="CBS-domain"/>
    <property type="match status" value="1"/>
</dbReference>
<name>A0ABT6TL07_9BACL</name>
<dbReference type="EMBL" id="JAGRPV010000001">
    <property type="protein sequence ID" value="MDI4647516.1"/>
    <property type="molecule type" value="Genomic_DNA"/>
</dbReference>
<dbReference type="CDD" id="cd01949">
    <property type="entry name" value="GGDEF"/>
    <property type="match status" value="1"/>
</dbReference>
<evidence type="ECO:0000259" key="1">
    <source>
        <dbReference type="PROSITE" id="PS50887"/>
    </source>
</evidence>
<gene>
    <name evidence="2" type="ORF">KB449_21280</name>
</gene>
<dbReference type="InterPro" id="IPR000160">
    <property type="entry name" value="GGDEF_dom"/>
</dbReference>
<dbReference type="PANTHER" id="PTHR45138:SF25">
    <property type="entry name" value="GGDEF DOMAIN PROTEIN"/>
    <property type="match status" value="1"/>
</dbReference>
<reference evidence="2" key="1">
    <citation type="submission" date="2023-04" db="EMBL/GenBank/DDBJ databases">
        <title>Comparative genomic analysis of Cohnella hashimotonis sp. nov., isolated from the International Space Station.</title>
        <authorList>
            <person name="Venkateswaran K."/>
            <person name="Simpson A."/>
        </authorList>
    </citation>
    <scope>NUCLEOTIDE SEQUENCE</scope>
    <source>
        <strain evidence="2">F6_2S_P_1</strain>
    </source>
</reference>
<dbReference type="InterPro" id="IPR000644">
    <property type="entry name" value="CBS_dom"/>
</dbReference>
<keyword evidence="3" id="KW-1185">Reference proteome</keyword>
<dbReference type="Pfam" id="PF00571">
    <property type="entry name" value="CBS"/>
    <property type="match status" value="1"/>
</dbReference>
<evidence type="ECO:0000313" key="2">
    <source>
        <dbReference type="EMBL" id="MDI4647516.1"/>
    </source>
</evidence>
<comment type="caution">
    <text evidence="2">The sequence shown here is derived from an EMBL/GenBank/DDBJ whole genome shotgun (WGS) entry which is preliminary data.</text>
</comment>
<dbReference type="Proteomes" id="UP001161691">
    <property type="component" value="Unassembled WGS sequence"/>
</dbReference>
<evidence type="ECO:0000313" key="3">
    <source>
        <dbReference type="Proteomes" id="UP001161691"/>
    </source>
</evidence>
<dbReference type="InterPro" id="IPR050469">
    <property type="entry name" value="Diguanylate_Cyclase"/>
</dbReference>
<sequence>MSKWVKSLLNPACIRTIVGGSREGNVGMLAGRLGPDRTTWPKKKLKQWMEVRSQILWGWQGEHMLLLAVRLPEDERRRQAVRPELEAQLRSIVAENTGAEAAIGFGFILLPPRAYGHSGEQLLMEGMLEAGAQAIKALEEAIAPELSAKPAKAAADPKSTDPWSEGDQGLTVGRLAAAMPAMPPETPVSAAAEWFEEQPDSHSIVVAIAEQPRGLITRDRLNRMLASKFGMPLYWNRTIDKIMENAPLVAEADMHVEAVARLAMDRSDSQLYDTVIVTEQGRYVGGVTVKALLESFASLQAEAARRVNPLTGLPGGDSIRREIESRVKMRKPFSVYYADLDYFKWFNDSYGYSAGDDMIRYTASVLDGVLNEEEGSNHFLGHIGGDDFISISDRSDPEARCRAFIERFHAGVDPMYGTARPTMVIDRHGGAVQQPGVSLSIAVIRWDGSGTISHEELSRLAAACKKRAKELPGSAYAVSEAIAASFEERA</sequence>
<proteinExistence type="predicted"/>
<dbReference type="Pfam" id="PF00990">
    <property type="entry name" value="GGDEF"/>
    <property type="match status" value="1"/>
</dbReference>
<dbReference type="InterPro" id="IPR029787">
    <property type="entry name" value="Nucleotide_cyclase"/>
</dbReference>
<dbReference type="PANTHER" id="PTHR45138">
    <property type="entry name" value="REGULATORY COMPONENTS OF SENSORY TRANSDUCTION SYSTEM"/>
    <property type="match status" value="1"/>
</dbReference>
<dbReference type="SMART" id="SM00267">
    <property type="entry name" value="GGDEF"/>
    <property type="match status" value="1"/>
</dbReference>
<dbReference type="InterPro" id="IPR043128">
    <property type="entry name" value="Rev_trsase/Diguanyl_cyclase"/>
</dbReference>
<accession>A0ABT6TL07</accession>
<protein>
    <submittedName>
        <fullName evidence="2">GGDEF domain-containing protein</fullName>
    </submittedName>
</protein>
<dbReference type="InterPro" id="IPR046342">
    <property type="entry name" value="CBS_dom_sf"/>
</dbReference>
<dbReference type="PROSITE" id="PS50887">
    <property type="entry name" value="GGDEF"/>
    <property type="match status" value="1"/>
</dbReference>
<dbReference type="Gene3D" id="3.30.70.270">
    <property type="match status" value="1"/>
</dbReference>
<dbReference type="SUPFAM" id="SSF54631">
    <property type="entry name" value="CBS-domain pair"/>
    <property type="match status" value="1"/>
</dbReference>
<dbReference type="NCBIfam" id="TIGR00254">
    <property type="entry name" value="GGDEF"/>
    <property type="match status" value="1"/>
</dbReference>
<dbReference type="RefSeq" id="WP_282910277.1">
    <property type="nucleotide sequence ID" value="NZ_JAGRPV010000001.1"/>
</dbReference>
<organism evidence="2 3">
    <name type="scientific">Cohnella hashimotonis</name>
    <dbReference type="NCBI Taxonomy" id="2826895"/>
    <lineage>
        <taxon>Bacteria</taxon>
        <taxon>Bacillati</taxon>
        <taxon>Bacillota</taxon>
        <taxon>Bacilli</taxon>
        <taxon>Bacillales</taxon>
        <taxon>Paenibacillaceae</taxon>
        <taxon>Cohnella</taxon>
    </lineage>
</organism>